<gene>
    <name evidence="23" type="ORF">NXF25_001598</name>
</gene>
<evidence type="ECO:0000256" key="7">
    <source>
        <dbReference type="ARBA" id="ARBA00022679"/>
    </source>
</evidence>
<keyword evidence="15" id="KW-0393">Immunoglobulin domain</keyword>
<evidence type="ECO:0000256" key="18">
    <source>
        <dbReference type="ARBA" id="ARBA00083841"/>
    </source>
</evidence>
<keyword evidence="11" id="KW-0221">Differentiation</keyword>
<accession>A0AAW1C7W6</accession>
<feature type="compositionally biased region" description="Basic and acidic residues" evidence="19">
    <location>
        <begin position="2667"/>
        <end position="2678"/>
    </location>
</feature>
<evidence type="ECO:0000256" key="4">
    <source>
        <dbReference type="ARBA" id="ARBA00022481"/>
    </source>
</evidence>
<feature type="compositionally biased region" description="Polar residues" evidence="19">
    <location>
        <begin position="3243"/>
        <end position="3259"/>
    </location>
</feature>
<feature type="compositionally biased region" description="Polar residues" evidence="19">
    <location>
        <begin position="2779"/>
        <end position="2804"/>
    </location>
</feature>
<dbReference type="PROSITE" id="PS50011">
    <property type="entry name" value="PROTEIN_KINASE_DOM"/>
    <property type="match status" value="2"/>
</dbReference>
<feature type="region of interest" description="Disordered" evidence="19">
    <location>
        <begin position="2120"/>
        <end position="2301"/>
    </location>
</feature>
<evidence type="ECO:0000259" key="20">
    <source>
        <dbReference type="PROSITE" id="PS50011"/>
    </source>
</evidence>
<evidence type="ECO:0000256" key="12">
    <source>
        <dbReference type="ARBA" id="ARBA00022840"/>
    </source>
</evidence>
<evidence type="ECO:0000256" key="11">
    <source>
        <dbReference type="ARBA" id="ARBA00022782"/>
    </source>
</evidence>
<feature type="compositionally biased region" description="Basic and acidic residues" evidence="19">
    <location>
        <begin position="2428"/>
        <end position="2437"/>
    </location>
</feature>
<dbReference type="CDD" id="cd00063">
    <property type="entry name" value="FN3"/>
    <property type="match status" value="2"/>
</dbReference>
<evidence type="ECO:0000256" key="14">
    <source>
        <dbReference type="ARBA" id="ARBA00023242"/>
    </source>
</evidence>
<evidence type="ECO:0000256" key="10">
    <source>
        <dbReference type="ARBA" id="ARBA00022777"/>
    </source>
</evidence>
<dbReference type="Pfam" id="PF07679">
    <property type="entry name" value="I-set"/>
    <property type="match status" value="7"/>
</dbReference>
<evidence type="ECO:0000259" key="21">
    <source>
        <dbReference type="PROSITE" id="PS50835"/>
    </source>
</evidence>
<feature type="domain" description="Protein kinase" evidence="20">
    <location>
        <begin position="3275"/>
        <end position="3527"/>
    </location>
</feature>
<feature type="domain" description="Protein kinase" evidence="20">
    <location>
        <begin position="1805"/>
        <end position="2057"/>
    </location>
</feature>
<dbReference type="InterPro" id="IPR011009">
    <property type="entry name" value="Kinase-like_dom_sf"/>
</dbReference>
<feature type="region of interest" description="Disordered" evidence="19">
    <location>
        <begin position="160"/>
        <end position="228"/>
    </location>
</feature>
<dbReference type="InterPro" id="IPR000719">
    <property type="entry name" value="Prot_kinase_dom"/>
</dbReference>
<dbReference type="FunFam" id="3.30.200.20:FF:000302">
    <property type="entry name" value="striated muscle preferentially expressed protein kinase"/>
    <property type="match status" value="1"/>
</dbReference>
<dbReference type="SUPFAM" id="SSF49265">
    <property type="entry name" value="Fibronectin type III"/>
    <property type="match status" value="1"/>
</dbReference>
<comment type="similarity">
    <text evidence="2">Belongs to the protein kinase superfamily. CAMK Ser/Thr protein kinase family.</text>
</comment>
<feature type="domain" description="Ig-like" evidence="21">
    <location>
        <begin position="796"/>
        <end position="884"/>
    </location>
</feature>
<evidence type="ECO:0000313" key="23">
    <source>
        <dbReference type="EMBL" id="KAK9410423.1"/>
    </source>
</evidence>
<evidence type="ECO:0000256" key="1">
    <source>
        <dbReference type="ARBA" id="ARBA00004123"/>
    </source>
</evidence>
<dbReference type="PANTHER" id="PTHR47633:SF3">
    <property type="entry name" value="STRIATED MUSCLE PREFERENTIALLY EXPRESSED PROTEIN KINASE"/>
    <property type="match status" value="1"/>
</dbReference>
<dbReference type="FunFam" id="1.10.510.10:FF:000363">
    <property type="entry name" value="Striated muscle preferentially expressed protein kinase"/>
    <property type="match status" value="1"/>
</dbReference>
<keyword evidence="24" id="KW-1185">Reference proteome</keyword>
<feature type="compositionally biased region" description="Polar residues" evidence="19">
    <location>
        <begin position="402"/>
        <end position="425"/>
    </location>
</feature>
<dbReference type="InterPro" id="IPR013098">
    <property type="entry name" value="Ig_I-set"/>
</dbReference>
<feature type="region of interest" description="Disordered" evidence="19">
    <location>
        <begin position="3212"/>
        <end position="3267"/>
    </location>
</feature>
<dbReference type="PANTHER" id="PTHR47633">
    <property type="entry name" value="IMMUNOGLOBULIN"/>
    <property type="match status" value="1"/>
</dbReference>
<dbReference type="GO" id="GO:0030154">
    <property type="term" value="P:cell differentiation"/>
    <property type="evidence" value="ECO:0007669"/>
    <property type="project" value="UniProtKB-KW"/>
</dbReference>
<dbReference type="EC" id="2.7.11.1" evidence="3"/>
<feature type="compositionally biased region" description="Basic residues" evidence="19">
    <location>
        <begin position="762"/>
        <end position="772"/>
    </location>
</feature>
<dbReference type="FunFam" id="2.60.40.10:FF:000539">
    <property type="entry name" value="striated muscle preferentially expressed protein kinase"/>
    <property type="match status" value="1"/>
</dbReference>
<dbReference type="Proteomes" id="UP001474421">
    <property type="component" value="Unassembled WGS sequence"/>
</dbReference>
<dbReference type="FunFam" id="2.60.40.10:FF:000784">
    <property type="entry name" value="Striated muscle preferentially expressed protein kinase"/>
    <property type="match status" value="1"/>
</dbReference>
<feature type="compositionally biased region" description="Basic and acidic residues" evidence="19">
    <location>
        <begin position="2805"/>
        <end position="2817"/>
    </location>
</feature>
<feature type="compositionally biased region" description="Basic and acidic residues" evidence="19">
    <location>
        <begin position="2642"/>
        <end position="2655"/>
    </location>
</feature>
<proteinExistence type="inferred from homology"/>
<feature type="compositionally biased region" description="Polar residues" evidence="19">
    <location>
        <begin position="203"/>
        <end position="228"/>
    </location>
</feature>
<dbReference type="SMART" id="SM00409">
    <property type="entry name" value="IG"/>
    <property type="match status" value="8"/>
</dbReference>
<dbReference type="PROSITE" id="PS50835">
    <property type="entry name" value="IG_LIKE"/>
    <property type="match status" value="7"/>
</dbReference>
<dbReference type="FunFam" id="3.30.200.20:FF:000312">
    <property type="entry name" value="striated muscle preferentially expressed protein kinase"/>
    <property type="match status" value="1"/>
</dbReference>
<organism evidence="23 24">
    <name type="scientific">Crotalus adamanteus</name>
    <name type="common">Eastern diamondback rattlesnake</name>
    <dbReference type="NCBI Taxonomy" id="8729"/>
    <lineage>
        <taxon>Eukaryota</taxon>
        <taxon>Metazoa</taxon>
        <taxon>Chordata</taxon>
        <taxon>Craniata</taxon>
        <taxon>Vertebrata</taxon>
        <taxon>Euteleostomi</taxon>
        <taxon>Lepidosauria</taxon>
        <taxon>Squamata</taxon>
        <taxon>Bifurcata</taxon>
        <taxon>Unidentata</taxon>
        <taxon>Episquamata</taxon>
        <taxon>Toxicofera</taxon>
        <taxon>Serpentes</taxon>
        <taxon>Colubroidea</taxon>
        <taxon>Viperidae</taxon>
        <taxon>Crotalinae</taxon>
        <taxon>Crotalus</taxon>
    </lineage>
</organism>
<dbReference type="Gene3D" id="1.10.510.10">
    <property type="entry name" value="Transferase(Phosphotransferase) domain 1"/>
    <property type="match status" value="2"/>
</dbReference>
<dbReference type="GO" id="GO:0005524">
    <property type="term" value="F:ATP binding"/>
    <property type="evidence" value="ECO:0007669"/>
    <property type="project" value="UniProtKB-KW"/>
</dbReference>
<dbReference type="PROSITE" id="PS50853">
    <property type="entry name" value="FN3"/>
    <property type="match status" value="2"/>
</dbReference>
<keyword evidence="10 23" id="KW-0418">Kinase</keyword>
<dbReference type="FunFam" id="2.60.40.10:FF:000538">
    <property type="entry name" value="Striated muscle preferentially expressed protein kinase"/>
    <property type="match status" value="1"/>
</dbReference>
<feature type="domain" description="Ig-like" evidence="21">
    <location>
        <begin position="1394"/>
        <end position="1484"/>
    </location>
</feature>
<dbReference type="InterPro" id="IPR003598">
    <property type="entry name" value="Ig_sub2"/>
</dbReference>
<evidence type="ECO:0000256" key="5">
    <source>
        <dbReference type="ARBA" id="ARBA00022527"/>
    </source>
</evidence>
<keyword evidence="4" id="KW-0488">Methylation</keyword>
<protein>
    <recommendedName>
        <fullName evidence="3">non-specific serine/threonine protein kinase</fullName>
        <ecNumber evidence="3">2.7.11.1</ecNumber>
    </recommendedName>
    <alternativeName>
        <fullName evidence="18">Aortic preferentially expressed protein 1</fullName>
    </alternativeName>
</protein>
<dbReference type="InterPro" id="IPR013783">
    <property type="entry name" value="Ig-like_fold"/>
</dbReference>
<dbReference type="Gene3D" id="3.30.200.20">
    <property type="entry name" value="Phosphorylase Kinase, domain 1"/>
    <property type="match status" value="2"/>
</dbReference>
<dbReference type="InterPro" id="IPR036179">
    <property type="entry name" value="Ig-like_dom_sf"/>
</dbReference>
<evidence type="ECO:0000313" key="24">
    <source>
        <dbReference type="Proteomes" id="UP001474421"/>
    </source>
</evidence>
<evidence type="ECO:0000256" key="9">
    <source>
        <dbReference type="ARBA" id="ARBA00022741"/>
    </source>
</evidence>
<dbReference type="GO" id="GO:0061061">
    <property type="term" value="P:muscle structure development"/>
    <property type="evidence" value="ECO:0007669"/>
    <property type="project" value="UniProtKB-ARBA"/>
</dbReference>
<dbReference type="FunFam" id="2.60.40.10:FF:000145">
    <property type="entry name" value="Myosin light chain kinase, smooth muscle"/>
    <property type="match status" value="1"/>
</dbReference>
<evidence type="ECO:0000256" key="16">
    <source>
        <dbReference type="ARBA" id="ARBA00047899"/>
    </source>
</evidence>
<dbReference type="InterPro" id="IPR003961">
    <property type="entry name" value="FN3_dom"/>
</dbReference>
<dbReference type="SMART" id="SM00060">
    <property type="entry name" value="FN3"/>
    <property type="match status" value="2"/>
</dbReference>
<dbReference type="SUPFAM" id="SSF48726">
    <property type="entry name" value="Immunoglobulin"/>
    <property type="match status" value="8"/>
</dbReference>
<keyword evidence="13" id="KW-1015">Disulfide bond</keyword>
<dbReference type="FunFam" id="1.10.510.10:FF:000344">
    <property type="entry name" value="striated muscle preferentially expressed protein kinase isoform X1"/>
    <property type="match status" value="1"/>
</dbReference>
<dbReference type="PROSITE" id="PS00108">
    <property type="entry name" value="PROTEIN_KINASE_ST"/>
    <property type="match status" value="2"/>
</dbReference>
<keyword evidence="6" id="KW-0597">Phosphoprotein</keyword>
<keyword evidence="7" id="KW-0808">Transferase</keyword>
<feature type="region of interest" description="Disordered" evidence="19">
    <location>
        <begin position="1362"/>
        <end position="1384"/>
    </location>
</feature>
<evidence type="ECO:0000256" key="2">
    <source>
        <dbReference type="ARBA" id="ARBA00006692"/>
    </source>
</evidence>
<feature type="compositionally biased region" description="Basic and acidic residues" evidence="19">
    <location>
        <begin position="2339"/>
        <end position="2352"/>
    </location>
</feature>
<feature type="region of interest" description="Disordered" evidence="19">
    <location>
        <begin position="1"/>
        <end position="75"/>
    </location>
</feature>
<feature type="region of interest" description="Disordered" evidence="19">
    <location>
        <begin position="2338"/>
        <end position="2570"/>
    </location>
</feature>
<evidence type="ECO:0000256" key="6">
    <source>
        <dbReference type="ARBA" id="ARBA00022553"/>
    </source>
</evidence>
<evidence type="ECO:0000256" key="13">
    <source>
        <dbReference type="ARBA" id="ARBA00023157"/>
    </source>
</evidence>
<dbReference type="InterPro" id="IPR003599">
    <property type="entry name" value="Ig_sub"/>
</dbReference>
<dbReference type="SUPFAM" id="SSF56112">
    <property type="entry name" value="Protein kinase-like (PK-like)"/>
    <property type="match status" value="2"/>
</dbReference>
<feature type="domain" description="Ig-like" evidence="21">
    <location>
        <begin position="1167"/>
        <end position="1261"/>
    </location>
</feature>
<feature type="domain" description="Ig-like" evidence="21">
    <location>
        <begin position="2856"/>
        <end position="2946"/>
    </location>
</feature>
<feature type="region of interest" description="Disordered" evidence="19">
    <location>
        <begin position="3100"/>
        <end position="3196"/>
    </location>
</feature>
<feature type="compositionally biased region" description="Low complexity" evidence="19">
    <location>
        <begin position="3162"/>
        <end position="3173"/>
    </location>
</feature>
<reference evidence="23 24" key="1">
    <citation type="journal article" date="2024" name="Proc. Natl. Acad. Sci. U.S.A.">
        <title>The genetic regulatory architecture and epigenomic basis for age-related changes in rattlesnake venom.</title>
        <authorList>
            <person name="Hogan M.P."/>
            <person name="Holding M.L."/>
            <person name="Nystrom G.S."/>
            <person name="Colston T.J."/>
            <person name="Bartlett D.A."/>
            <person name="Mason A.J."/>
            <person name="Ellsworth S.A."/>
            <person name="Rautsaw R.M."/>
            <person name="Lawrence K.C."/>
            <person name="Strickland J.L."/>
            <person name="He B."/>
            <person name="Fraser P."/>
            <person name="Margres M.J."/>
            <person name="Gilbert D.M."/>
            <person name="Gibbs H.L."/>
            <person name="Parkinson C.L."/>
            <person name="Rokyta D.R."/>
        </authorList>
    </citation>
    <scope>NUCLEOTIDE SEQUENCE [LARGE SCALE GENOMIC DNA]</scope>
    <source>
        <strain evidence="23">DRR0105</strain>
    </source>
</reference>
<feature type="compositionally biased region" description="Basic and acidic residues" evidence="19">
    <location>
        <begin position="2201"/>
        <end position="2221"/>
    </location>
</feature>
<keyword evidence="9" id="KW-0547">Nucleotide-binding</keyword>
<dbReference type="EMBL" id="JAOTOJ010000001">
    <property type="protein sequence ID" value="KAK9410423.1"/>
    <property type="molecule type" value="Genomic_DNA"/>
</dbReference>
<evidence type="ECO:0000256" key="3">
    <source>
        <dbReference type="ARBA" id="ARBA00012513"/>
    </source>
</evidence>
<dbReference type="SMART" id="SM00220">
    <property type="entry name" value="S_TKc"/>
    <property type="match status" value="2"/>
</dbReference>
<feature type="compositionally biased region" description="Polar residues" evidence="19">
    <location>
        <begin position="172"/>
        <end position="195"/>
    </location>
</feature>
<comment type="catalytic activity">
    <reaction evidence="17">
        <text>L-seryl-[protein] + ATP = O-phospho-L-seryl-[protein] + ADP + H(+)</text>
        <dbReference type="Rhea" id="RHEA:17989"/>
        <dbReference type="Rhea" id="RHEA-COMP:9863"/>
        <dbReference type="Rhea" id="RHEA-COMP:11604"/>
        <dbReference type="ChEBI" id="CHEBI:15378"/>
        <dbReference type="ChEBI" id="CHEBI:29999"/>
        <dbReference type="ChEBI" id="CHEBI:30616"/>
        <dbReference type="ChEBI" id="CHEBI:83421"/>
        <dbReference type="ChEBI" id="CHEBI:456216"/>
        <dbReference type="EC" id="2.7.11.1"/>
    </reaction>
</comment>
<feature type="compositionally biased region" description="Acidic residues" evidence="19">
    <location>
        <begin position="2155"/>
        <end position="2178"/>
    </location>
</feature>
<feature type="region of interest" description="Disordered" evidence="19">
    <location>
        <begin position="608"/>
        <end position="788"/>
    </location>
</feature>
<feature type="compositionally biased region" description="Low complexity" evidence="19">
    <location>
        <begin position="45"/>
        <end position="57"/>
    </location>
</feature>
<feature type="domain" description="Ig-like" evidence="21">
    <location>
        <begin position="1268"/>
        <end position="1356"/>
    </location>
</feature>
<dbReference type="Gene3D" id="2.60.40.10">
    <property type="entry name" value="Immunoglobulins"/>
    <property type="match status" value="10"/>
</dbReference>
<feature type="compositionally biased region" description="Basic and acidic residues" evidence="19">
    <location>
        <begin position="2179"/>
        <end position="2190"/>
    </location>
</feature>
<dbReference type="FunFam" id="2.60.40.10:FF:000541">
    <property type="entry name" value="striated muscle preferentially expressed protein kinase"/>
    <property type="match status" value="1"/>
</dbReference>
<keyword evidence="14" id="KW-0539">Nucleus</keyword>
<evidence type="ECO:0000259" key="22">
    <source>
        <dbReference type="PROSITE" id="PS50853"/>
    </source>
</evidence>
<sequence>MEGSRSLERGPGSSPQVPKAEEAGQAVPLRPKARGLRRLSTCVIGSRASAPGRSAASRGGGRHSGPRSRAEGSLPVAPERGIEQATRAPWGHARRPPPLRSVYFTSCYPSLSELLGCSTILGASALQRSAREARASGVVKSSHSRRFGRFTHVFRSCRKQSYDSEPGEDDASSTQVTQRSHFQDETTYSSPTGESDTLVDASMKTTPTSAPGLSQPDEQASWSESQTTVLEKDPEAGLPVGGPYLHPSIPRQAPAEARHLGVEPLVRASRAELIGVAPGTEDSLSLGSDPYGSAFSLYRGRALSLHVISCLSKLYLILFSNHSSLPHGGYRRDDVNSSSKTTTDILQHPVTPRAGQCPVQPPGTSHGATPPVVPRRKLLMPNEFQDTASEEFDEKLKRPKSSGYSQVGTGESRPQTPLSEASSRVSILRPSPKLPRSGSKIVDKLKFFEERRKSLEQNDNPFAGHTWQPLRKSRSFDQAGFDDASPFLSVGSHEDLQEDTRSELGDVFSRRRIFHQKAASLDERGRFSSHVHDMEQKFTEELGRIKRTVSQQQLRRSQELFKSPTTITSVESSVPKVPPPRKLKPMKVFPATENAHGVQQLVLSSVGLVGPRDEPKKPQKILSRSAAMTEEVGEQNRGQKEPELNGQDLRQKVEQCPLSRATPGGQKNLLHASALNSQDSTDKGPLNAAKVSYESKGLSEASHGWKRESGQDGHSLPWAKTETGPDRRKAGIHGTSREFDRKIGKVTEKKDNALQPQEGKSARSRGKGRRSRQMSPEPESSDDSYISAGEDPLEAPIFEIPIHDVVVIAGTEVLFKCIVTGNPSPQVSWRKDGIPFRSSTTRPIKAEGERHTLLVRSARMADAGLYTVCASNEVADTCCSAILTVRPAGLGWFSGARTPPSAEEQREGVARWLVARLWRLSSTLLAGSVSPLVAEIPYKESRGFSSKRGPQFKAIALRRCLQESAYCGDGRRRRDAPSLSDALAAAQSCARFHKSKVRWVKWRLTSAPPEIHSRLMPRREVISPVTSDEEYLSPLEEFPESVTPQHHPVMKVQPRSESGLTAAHADLNFKAAPCFEIALSDQTVLEGQDVVLRIRVQGEPKPIVHWLKNRHPVKYGRRISAVEEEDGSFCLHIRMVECTDAGYYACKAINEYGTKQCEAKLDIQVHPETHSLAVLTPLQDVVVGAGDAAIFECLVSGPPDVDVDWLWRGRLLQPALLQCKMHFDGRKCKLLLTSVHEDDSGIYTCKLSTAKDELTCSAKLTVWPSRHPLFTRKLESVAVVEGRTARLDCKISGEPPPTIVWTHFGQPVQEGETMRIQQDGGLHSLVILHVSSEDEGQYGVSASNKHGRAECTAELYVEEPRPAASSQISKLEKMPSIPEEPEQGESEVERFTMPDFLRPLHDLDVVESKEAGLECQVAGLPYPAITWFHNGRRIESSEDRRMTQYKDVHRLVFSSVSHAHAGVYKSVIANKVGKATCYAHLYVTDVVPTPPDGPPTVAAVTGRSVTLKWNAPKWLDSAIDPASVTYILQQQILGSSHWTVVTTGLQQTSHTILALKKNIYYMFRVLTATAKANSKPSPPTEPVQLLDHGPYMAEAPIILDKPDVVYAVEAQSASITITLNHVEAAVTWRRAGMALKDGDPNCEMSMPDDDQHTLRFLRVGRGDVGEITCEVSNQHGYDHGFVSMELAEAPRFESIMEDIEVGIGETPQFAVVVEGKPLPDIMWYKNEVLLTESNHLSFVYEESECSLVVLNTTEQDSGVYTCTARNLAGEVSCKAELVVHATIPDSDAARAEEESHIARRLADYYDVHEEISRGAFSYVRRVTQKSTGLAFAAKFIPCRAKAKKSARRELGILAQLDHERIVYFHDAFEKRNALIIITELCTGEELLERIARKSSVSESEIRCYVRQVLAGICYLHRSGILHLDIKPENILLAEPGSDQVRICDFGNAQELTPDEPQYCKYGTPEFVGPEIVSQSPVSVVTDVWPVGVMTYLCLTGISPFVGENDKTTLMNIRNYNVAFEESMFTGLTREAKGFVIKVLVNDRLRPNAEQTLEHPWFKTLAKGKSISTDHLKLFISRRKWQRSQISYKCNMVPRPIPELLEDTSTHLSIAVPRLLKETSVLSSSSDSDDPEELPYIPMPHQPEFSGSRMSLTEIPTEEESVGPDGALTEEDTSMDWQDEEQRKEDVESSMRKHTSMLPQKRSTEADTRGSFEEETSDIQKRPEKRRAMKKGSSLDSPDASDKASQKGGLRRGSSADSALLLNLPSDEAESPSRPILTKAASMELPRRSPSPGTLYHRKGGLPEEEYAQRLELMRQRLLRGSPVDGKLSGLRGPLLETLGLEKKVPRPPRLEKQMSPGHKMVRAASSETAPQHLPPEGRLLQKSSSFSQGDGEPVTLHRRSGAPLEIPLPQAETQRLKETPSLSALNESRPHTPHETLSKVPSLEMEVGTKSLTRSSLRRPIPRQSEEKPSVRFPKLDTPMAGKAMSSKRESIPSRQISPIPGSSAPKRSAYADVMKSLVGESSQSPQRESAEPSIAASEGMPQQSPTEMPPSAVVSSKEKELPSSAEHIADIDSEEVFEAKFKRGREGSFSRGYKLISRSEERHLAKPLVQEEGIYRPGPAGAPIEFSKSTAPKQLGARSRSVQDLHEVEKEGGFIRRMSMRLRRTPPAERKKVKEEDSGSMGQGRRPSWGLASKDKKETEPGSSESPVMAVRRKIGSTVGRLSTHLRSHSQQQADDDHPVATGDRVRQLEKRAPFLSQIRRATSEGENLRQVGIPQNQLAAQSAKVPSTESFQSESSTGNVSNDGHRRSSRWDRWSLSRAKKDKVASQPNLPASLRGEGVVIVNQPYMLSESDFPPVFHIKLKDQVLLEGEAVQLCCLPAASPAPCILWMKDKRALVSEGVLNIVACKDGRQLLTISKVSKKDAGLYECNATNALGTATSSCTIAVARLPGRPGTPEIPQKYRNTVLVLWRPADTQAPCTYKLECKIDGEHDWKTISSGIADCYFNATALPVGNTIKFRVACANKAGQGPYSNPSGKVFIETAEPTGLPAKKNRIASTRSTQTLPDQTPQPMMKSTGPLSIPEPVLGQAPAVPQVIRASEETSVASEKEKLPITALLPSSQDSPSLEGPSMAKAPFPEPTLKPSRTVSSLSTHNVPTTTKGLLAPASSPGSSVSEFSPVQPSLPTSTVDSPGTISPKTVPYVATSFVSIPPRPPIAKEDAPSPSVTPTTEEMPSRTRFLRRNVTSIKDTSSGARGSLTSKDESALRQGVPQKPYTFLDEKARGRFGVIRECKENATGKCFLAKIVPYEAEGKQNVLQEYEILKGLHHERIMTLHEAYITPRYLVLIAEYCTGKEILFHLVDRFRYSEDDVVGYITQILQGLEYLHGRHIIHLDLKPENIIVSTTYVVKIIDFGSAQTYNPIVLRQLGRRVGTLEYMAPEMVKGDPVGSAADIWGIGVLTYIMLSGRSPFFEADTLEIESRILAGRYDAFKLYPNVSQSAALFIRKVLSAHPWSRPTLKDCFANPWLQDAYLMKLRRQTLTFTTSRLKEFLVEQQRRRNEVATKHKVLLRSYHGASSHVP</sequence>
<dbReference type="GO" id="GO:0005634">
    <property type="term" value="C:nucleus"/>
    <property type="evidence" value="ECO:0007669"/>
    <property type="project" value="UniProtKB-SubCell"/>
</dbReference>
<evidence type="ECO:0000256" key="17">
    <source>
        <dbReference type="ARBA" id="ARBA00048679"/>
    </source>
</evidence>
<feature type="compositionally biased region" description="Basic and acidic residues" evidence="19">
    <location>
        <begin position="723"/>
        <end position="752"/>
    </location>
</feature>
<dbReference type="InterPro" id="IPR007110">
    <property type="entry name" value="Ig-like_dom"/>
</dbReference>
<comment type="subcellular location">
    <subcellularLocation>
        <location evidence="1">Nucleus</location>
    </subcellularLocation>
</comment>
<feature type="domain" description="Ig-like" evidence="21">
    <location>
        <begin position="1690"/>
        <end position="1778"/>
    </location>
</feature>
<comment type="caution">
    <text evidence="23">The sequence shown here is derived from an EMBL/GenBank/DDBJ whole genome shotgun (WGS) entry which is preliminary data.</text>
</comment>
<keyword evidence="12" id="KW-0067">ATP-binding</keyword>
<dbReference type="FunFam" id="2.60.40.10:FF:000497">
    <property type="entry name" value="Striated muscle preferentially expressed protein kinase"/>
    <property type="match status" value="1"/>
</dbReference>
<evidence type="ECO:0000256" key="8">
    <source>
        <dbReference type="ARBA" id="ARBA00022737"/>
    </source>
</evidence>
<evidence type="ECO:0000256" key="19">
    <source>
        <dbReference type="SAM" id="MobiDB-lite"/>
    </source>
</evidence>
<keyword evidence="8" id="KW-0677">Repeat</keyword>
<feature type="compositionally biased region" description="Polar residues" evidence="19">
    <location>
        <begin position="3174"/>
        <end position="3196"/>
    </location>
</feature>
<feature type="compositionally biased region" description="Basic and acidic residues" evidence="19">
    <location>
        <begin position="637"/>
        <end position="653"/>
    </location>
</feature>
<dbReference type="InterPro" id="IPR036116">
    <property type="entry name" value="FN3_sf"/>
</dbReference>
<dbReference type="Pfam" id="PF00069">
    <property type="entry name" value="Pkinase"/>
    <property type="match status" value="2"/>
</dbReference>
<feature type="region of interest" description="Disordered" evidence="19">
    <location>
        <begin position="2613"/>
        <end position="2742"/>
    </location>
</feature>
<dbReference type="FunFam" id="2.60.40.10:FF:000428">
    <property type="entry name" value="striated muscle preferentially expressed protein kinase"/>
    <property type="match status" value="1"/>
</dbReference>
<feature type="region of interest" description="Disordered" evidence="19">
    <location>
        <begin position="2779"/>
        <end position="2832"/>
    </location>
</feature>
<comment type="catalytic activity">
    <reaction evidence="16">
        <text>L-threonyl-[protein] + ATP = O-phospho-L-threonyl-[protein] + ADP + H(+)</text>
        <dbReference type="Rhea" id="RHEA:46608"/>
        <dbReference type="Rhea" id="RHEA-COMP:11060"/>
        <dbReference type="Rhea" id="RHEA-COMP:11605"/>
        <dbReference type="ChEBI" id="CHEBI:15378"/>
        <dbReference type="ChEBI" id="CHEBI:30013"/>
        <dbReference type="ChEBI" id="CHEBI:30616"/>
        <dbReference type="ChEBI" id="CHEBI:61977"/>
        <dbReference type="ChEBI" id="CHEBI:456216"/>
        <dbReference type="EC" id="2.7.11.1"/>
    </reaction>
</comment>
<evidence type="ECO:0000256" key="15">
    <source>
        <dbReference type="ARBA" id="ARBA00023319"/>
    </source>
</evidence>
<dbReference type="SMART" id="SM00408">
    <property type="entry name" value="IGc2"/>
    <property type="match status" value="8"/>
</dbReference>
<feature type="domain" description="Fibronectin type-III" evidence="22">
    <location>
        <begin position="2953"/>
        <end position="3046"/>
    </location>
</feature>
<keyword evidence="5" id="KW-0723">Serine/threonine-protein kinase</keyword>
<feature type="compositionally biased region" description="Polar residues" evidence="19">
    <location>
        <begin position="3144"/>
        <end position="3161"/>
    </location>
</feature>
<name>A0AAW1C7W6_CROAD</name>
<feature type="compositionally biased region" description="Polar residues" evidence="19">
    <location>
        <begin position="336"/>
        <end position="345"/>
    </location>
</feature>
<feature type="domain" description="Ig-like" evidence="21">
    <location>
        <begin position="1073"/>
        <end position="1162"/>
    </location>
</feature>
<dbReference type="GO" id="GO:0004674">
    <property type="term" value="F:protein serine/threonine kinase activity"/>
    <property type="evidence" value="ECO:0007669"/>
    <property type="project" value="UniProtKB-KW"/>
</dbReference>
<feature type="domain" description="Fibronectin type-III" evidence="22">
    <location>
        <begin position="1491"/>
        <end position="1588"/>
    </location>
</feature>
<feature type="region of interest" description="Disordered" evidence="19">
    <location>
        <begin position="327"/>
        <end position="436"/>
    </location>
</feature>
<dbReference type="InterPro" id="IPR008271">
    <property type="entry name" value="Ser/Thr_kinase_AS"/>
</dbReference>
<dbReference type="FunFam" id="2.60.40.10:FF:000513">
    <property type="entry name" value="striated muscle preferentially expressed protein kinase"/>
    <property type="match status" value="1"/>
</dbReference>
<dbReference type="FunFam" id="2.60.40.10:FF:000080">
    <property type="entry name" value="Myosin light chain kinase, smooth muscle"/>
    <property type="match status" value="1"/>
</dbReference>